<dbReference type="Gene3D" id="3.40.640.10">
    <property type="entry name" value="Type I PLP-dependent aspartate aminotransferase-like (Major domain)"/>
    <property type="match status" value="1"/>
</dbReference>
<dbReference type="PANTHER" id="PTHR43586:SF4">
    <property type="entry name" value="ISOPENICILLIN N EPIMERASE"/>
    <property type="match status" value="1"/>
</dbReference>
<evidence type="ECO:0000256" key="3">
    <source>
        <dbReference type="ARBA" id="ARBA00012239"/>
    </source>
</evidence>
<dbReference type="PANTHER" id="PTHR43586">
    <property type="entry name" value="CYSTEINE DESULFURASE"/>
    <property type="match status" value="1"/>
</dbReference>
<dbReference type="PIRSF" id="PIRSF005572">
    <property type="entry name" value="NifS"/>
    <property type="match status" value="1"/>
</dbReference>
<comment type="cofactor">
    <cofactor evidence="1">
        <name>pyridoxal 5'-phosphate</name>
        <dbReference type="ChEBI" id="CHEBI:597326"/>
    </cofactor>
</comment>
<dbReference type="AlphaFoldDB" id="A0A9D1MNI8"/>
<comment type="caution">
    <text evidence="7">The sequence shown here is derived from an EMBL/GenBank/DDBJ whole genome shotgun (WGS) entry which is preliminary data.</text>
</comment>
<evidence type="ECO:0000256" key="1">
    <source>
        <dbReference type="ARBA" id="ARBA00001933"/>
    </source>
</evidence>
<evidence type="ECO:0000313" key="8">
    <source>
        <dbReference type="Proteomes" id="UP000824145"/>
    </source>
</evidence>
<organism evidence="7 8">
    <name type="scientific">Candidatus Caccalectryoclostridium excrementigallinarum</name>
    <dbReference type="NCBI Taxonomy" id="2840710"/>
    <lineage>
        <taxon>Bacteria</taxon>
        <taxon>Bacillati</taxon>
        <taxon>Bacillota</taxon>
        <taxon>Clostridia</taxon>
        <taxon>Christensenellales</taxon>
        <taxon>Christensenellaceae</taxon>
        <taxon>Christensenellaceae incertae sedis</taxon>
        <taxon>Candidatus Caccalectryoclostridium</taxon>
    </lineage>
</organism>
<dbReference type="InterPro" id="IPR000192">
    <property type="entry name" value="Aminotrans_V_dom"/>
</dbReference>
<evidence type="ECO:0000256" key="4">
    <source>
        <dbReference type="ARBA" id="ARBA00022898"/>
    </source>
</evidence>
<reference evidence="7" key="2">
    <citation type="journal article" date="2021" name="PeerJ">
        <title>Extensive microbial diversity within the chicken gut microbiome revealed by metagenomics and culture.</title>
        <authorList>
            <person name="Gilroy R."/>
            <person name="Ravi A."/>
            <person name="Getino M."/>
            <person name="Pursley I."/>
            <person name="Horton D.L."/>
            <person name="Alikhan N.F."/>
            <person name="Baker D."/>
            <person name="Gharbi K."/>
            <person name="Hall N."/>
            <person name="Watson M."/>
            <person name="Adriaenssens E.M."/>
            <person name="Foster-Nyarko E."/>
            <person name="Jarju S."/>
            <person name="Secka A."/>
            <person name="Antonio M."/>
            <person name="Oren A."/>
            <person name="Chaudhuri R.R."/>
            <person name="La Ragione R."/>
            <person name="Hildebrand F."/>
            <person name="Pallen M.J."/>
        </authorList>
    </citation>
    <scope>NUCLEOTIDE SEQUENCE</scope>
    <source>
        <strain evidence="7">9366</strain>
    </source>
</reference>
<comment type="catalytic activity">
    <reaction evidence="5">
        <text>(sulfur carrier)-H + L-cysteine = (sulfur carrier)-SH + L-alanine</text>
        <dbReference type="Rhea" id="RHEA:43892"/>
        <dbReference type="Rhea" id="RHEA-COMP:14737"/>
        <dbReference type="Rhea" id="RHEA-COMP:14739"/>
        <dbReference type="ChEBI" id="CHEBI:29917"/>
        <dbReference type="ChEBI" id="CHEBI:35235"/>
        <dbReference type="ChEBI" id="CHEBI:57972"/>
        <dbReference type="ChEBI" id="CHEBI:64428"/>
        <dbReference type="EC" id="2.8.1.7"/>
    </reaction>
</comment>
<dbReference type="Pfam" id="PF00266">
    <property type="entry name" value="Aminotran_5"/>
    <property type="match status" value="1"/>
</dbReference>
<dbReference type="Gene3D" id="3.90.1150.10">
    <property type="entry name" value="Aspartate Aminotransferase, domain 1"/>
    <property type="match status" value="1"/>
</dbReference>
<feature type="domain" description="Aminotransferase class V" evidence="6">
    <location>
        <begin position="2"/>
        <end position="362"/>
    </location>
</feature>
<dbReference type="SUPFAM" id="SSF53383">
    <property type="entry name" value="PLP-dependent transferases"/>
    <property type="match status" value="1"/>
</dbReference>
<keyword evidence="4" id="KW-0663">Pyridoxal phosphate</keyword>
<evidence type="ECO:0000313" key="7">
    <source>
        <dbReference type="EMBL" id="HIU63363.1"/>
    </source>
</evidence>
<keyword evidence="7" id="KW-0808">Transferase</keyword>
<dbReference type="InterPro" id="IPR015424">
    <property type="entry name" value="PyrdxlP-dep_Trfase"/>
</dbReference>
<proteinExistence type="inferred from homology"/>
<dbReference type="InterPro" id="IPR015421">
    <property type="entry name" value="PyrdxlP-dep_Trfase_major"/>
</dbReference>
<accession>A0A9D1MNI8</accession>
<evidence type="ECO:0000256" key="5">
    <source>
        <dbReference type="ARBA" id="ARBA00050776"/>
    </source>
</evidence>
<dbReference type="EC" id="2.8.1.7" evidence="3"/>
<sequence>MIYLDNAATGRFKPECVFAAMARQLRFAANPGRSGHFASLYAAKKVEEARENLKKLFSAPEDAQLIFTCNCTEALNYAILGWLQDKSGSVVCTAFDHNSVLRPLNALKKRGLEVKVVFPRKSGELAAADIAAAISEDTRLVVVTHASNVTGRVVNVEAVGRECERRGVPLLVDCAQSAGHYEINMQKSKAAFICCAGHKGLHAPQGSGFLIVRAGLELKPLKFGGTGTNSLSLEMPALLPEALEAGTLNTPAIDGLNAGAQWTHERFLEINAAIGGFCALLRGRLEKCARLKIYSPEGSHLFAFALEGISSSDVADALSESGIAVRGGLHCAPLMHAALGTLDEGLVRISPGADNTLEQAERTARAIMRIAEHAV</sequence>
<dbReference type="Proteomes" id="UP000824145">
    <property type="component" value="Unassembled WGS sequence"/>
</dbReference>
<name>A0A9D1MNI8_9FIRM</name>
<dbReference type="EMBL" id="DVNJ01000032">
    <property type="protein sequence ID" value="HIU63363.1"/>
    <property type="molecule type" value="Genomic_DNA"/>
</dbReference>
<reference evidence="7" key="1">
    <citation type="submission" date="2020-10" db="EMBL/GenBank/DDBJ databases">
        <authorList>
            <person name="Gilroy R."/>
        </authorList>
    </citation>
    <scope>NUCLEOTIDE SEQUENCE</scope>
    <source>
        <strain evidence="7">9366</strain>
    </source>
</reference>
<dbReference type="InterPro" id="IPR016454">
    <property type="entry name" value="Cysteine_dSase"/>
</dbReference>
<dbReference type="GO" id="GO:0031071">
    <property type="term" value="F:cysteine desulfurase activity"/>
    <property type="evidence" value="ECO:0007669"/>
    <property type="project" value="UniProtKB-EC"/>
</dbReference>
<comment type="similarity">
    <text evidence="2">Belongs to the class-V pyridoxal-phosphate-dependent aminotransferase family. Csd subfamily.</text>
</comment>
<evidence type="ECO:0000259" key="6">
    <source>
        <dbReference type="Pfam" id="PF00266"/>
    </source>
</evidence>
<dbReference type="GO" id="GO:0008483">
    <property type="term" value="F:transaminase activity"/>
    <property type="evidence" value="ECO:0007669"/>
    <property type="project" value="UniProtKB-KW"/>
</dbReference>
<evidence type="ECO:0000256" key="2">
    <source>
        <dbReference type="ARBA" id="ARBA00010447"/>
    </source>
</evidence>
<dbReference type="InterPro" id="IPR015422">
    <property type="entry name" value="PyrdxlP-dep_Trfase_small"/>
</dbReference>
<protein>
    <recommendedName>
        <fullName evidence="3">cysteine desulfurase</fullName>
        <ecNumber evidence="3">2.8.1.7</ecNumber>
    </recommendedName>
</protein>
<keyword evidence="7" id="KW-0032">Aminotransferase</keyword>
<gene>
    <name evidence="7" type="ORF">IAB07_06320</name>
</gene>